<organism evidence="1 2">
    <name type="scientific">Streptomyces scopuliridis</name>
    <dbReference type="NCBI Taxonomy" id="452529"/>
    <lineage>
        <taxon>Bacteria</taxon>
        <taxon>Bacillati</taxon>
        <taxon>Actinomycetota</taxon>
        <taxon>Actinomycetes</taxon>
        <taxon>Kitasatosporales</taxon>
        <taxon>Streptomycetaceae</taxon>
        <taxon>Streptomyces</taxon>
    </lineage>
</organism>
<evidence type="ECO:0000313" key="2">
    <source>
        <dbReference type="Proteomes" id="UP001348369"/>
    </source>
</evidence>
<proteinExistence type="predicted"/>
<keyword evidence="2" id="KW-1185">Reference proteome</keyword>
<dbReference type="EMBL" id="CP109109">
    <property type="protein sequence ID" value="WSC02844.1"/>
    <property type="molecule type" value="Genomic_DNA"/>
</dbReference>
<name>A0ACD4ZY66_9ACTN</name>
<protein>
    <submittedName>
        <fullName evidence="1">Uncharacterized protein</fullName>
    </submittedName>
</protein>
<sequence>MPRDVLIVGASSAGLATAEALRNKGYDGRLTLVGDEARLP</sequence>
<accession>A0ACD4ZY66</accession>
<gene>
    <name evidence="1" type="ORF">OG835_41655</name>
</gene>
<evidence type="ECO:0000313" key="1">
    <source>
        <dbReference type="EMBL" id="WSC02844.1"/>
    </source>
</evidence>
<dbReference type="Proteomes" id="UP001348369">
    <property type="component" value="Chromosome"/>
</dbReference>
<reference evidence="1" key="1">
    <citation type="submission" date="2022-10" db="EMBL/GenBank/DDBJ databases">
        <title>The complete genomes of actinobacterial strains from the NBC collection.</title>
        <authorList>
            <person name="Joergensen T.S."/>
            <person name="Alvarez Arevalo M."/>
            <person name="Sterndorff E.B."/>
            <person name="Faurdal D."/>
            <person name="Vuksanovic O."/>
            <person name="Mourched A.-S."/>
            <person name="Charusanti P."/>
            <person name="Shaw S."/>
            <person name="Blin K."/>
            <person name="Weber T."/>
        </authorList>
    </citation>
    <scope>NUCLEOTIDE SEQUENCE</scope>
    <source>
        <strain evidence="1">NBC 01771</strain>
    </source>
</reference>